<dbReference type="RefSeq" id="WP_252855112.1">
    <property type="nucleotide sequence ID" value="NZ_JAMXLR010000082.1"/>
</dbReference>
<feature type="domain" description="Response regulatory" evidence="7">
    <location>
        <begin position="7"/>
        <end position="125"/>
    </location>
</feature>
<dbReference type="PRINTS" id="PR00038">
    <property type="entry name" value="HTHLUXR"/>
</dbReference>
<dbReference type="EMBL" id="JAMXLR010000082">
    <property type="protein sequence ID" value="MCO6046998.1"/>
    <property type="molecule type" value="Genomic_DNA"/>
</dbReference>
<dbReference type="Pfam" id="PF00196">
    <property type="entry name" value="GerE"/>
    <property type="match status" value="1"/>
</dbReference>
<comment type="caution">
    <text evidence="8">The sequence shown here is derived from an EMBL/GenBank/DDBJ whole genome shotgun (WGS) entry which is preliminary data.</text>
</comment>
<dbReference type="PROSITE" id="PS50110">
    <property type="entry name" value="RESPONSE_REGULATORY"/>
    <property type="match status" value="1"/>
</dbReference>
<dbReference type="InterPro" id="IPR000792">
    <property type="entry name" value="Tscrpt_reg_LuxR_C"/>
</dbReference>
<evidence type="ECO:0000313" key="9">
    <source>
        <dbReference type="Proteomes" id="UP001155241"/>
    </source>
</evidence>
<dbReference type="AlphaFoldDB" id="A0A9X2FEY7"/>
<dbReference type="CDD" id="cd06170">
    <property type="entry name" value="LuxR_C_like"/>
    <property type="match status" value="1"/>
</dbReference>
<dbReference type="PANTHER" id="PTHR44688">
    <property type="entry name" value="DNA-BINDING TRANSCRIPTIONAL ACTIVATOR DEVR_DOSR"/>
    <property type="match status" value="1"/>
</dbReference>
<dbReference type="InterPro" id="IPR016032">
    <property type="entry name" value="Sig_transdc_resp-reg_C-effctor"/>
</dbReference>
<comment type="caution">
    <text evidence="4">Lacks conserved residue(s) required for the propagation of feature annotation.</text>
</comment>
<dbReference type="GO" id="GO:0003677">
    <property type="term" value="F:DNA binding"/>
    <property type="evidence" value="ECO:0007669"/>
    <property type="project" value="UniProtKB-KW"/>
</dbReference>
<dbReference type="InterPro" id="IPR011006">
    <property type="entry name" value="CheY-like_superfamily"/>
</dbReference>
<organism evidence="8 9">
    <name type="scientific">Aeoliella straminimaris</name>
    <dbReference type="NCBI Taxonomy" id="2954799"/>
    <lineage>
        <taxon>Bacteria</taxon>
        <taxon>Pseudomonadati</taxon>
        <taxon>Planctomycetota</taxon>
        <taxon>Planctomycetia</taxon>
        <taxon>Pirellulales</taxon>
        <taxon>Lacipirellulaceae</taxon>
        <taxon>Aeoliella</taxon>
    </lineage>
</organism>
<dbReference type="PANTHER" id="PTHR44688:SF16">
    <property type="entry name" value="DNA-BINDING TRANSCRIPTIONAL ACTIVATOR DEVR_DOSR"/>
    <property type="match status" value="1"/>
</dbReference>
<keyword evidence="1" id="KW-0805">Transcription regulation</keyword>
<sequence>MNYIPRQAAIVASNPSEADFAETIISSYGFEVSRHTSTSSLAQHIQDQSSTGHTTGTPDIAILTGSGSDLSQASVDALAHMLPVMVTTSSTTVEDAVDLMKHGAKDVVVLPCSREEFWNRVSQTLKASGAEAACRAVQAEMQSRMDLLTPAENEVVEAMLDGLANKQIAQRLSIGLRTVELRRSKIMRKMQAKSVAELVKFICLSGRLGAKAEACCND</sequence>
<evidence type="ECO:0000259" key="7">
    <source>
        <dbReference type="PROSITE" id="PS50110"/>
    </source>
</evidence>
<dbReference type="GO" id="GO:0006355">
    <property type="term" value="P:regulation of DNA-templated transcription"/>
    <property type="evidence" value="ECO:0007669"/>
    <property type="project" value="InterPro"/>
</dbReference>
<evidence type="ECO:0000256" key="1">
    <source>
        <dbReference type="ARBA" id="ARBA00023015"/>
    </source>
</evidence>
<evidence type="ECO:0000256" key="4">
    <source>
        <dbReference type="PROSITE-ProRule" id="PRU00169"/>
    </source>
</evidence>
<reference evidence="8" key="1">
    <citation type="submission" date="2022-06" db="EMBL/GenBank/DDBJ databases">
        <title>Aeoliella straminimaris, a novel planctomycete from sediments.</title>
        <authorList>
            <person name="Vitorino I.R."/>
            <person name="Lage O.M."/>
        </authorList>
    </citation>
    <scope>NUCLEOTIDE SEQUENCE</scope>
    <source>
        <strain evidence="8">ICT_H6.2</strain>
    </source>
</reference>
<accession>A0A9X2FEY7</accession>
<feature type="region of interest" description="Disordered" evidence="5">
    <location>
        <begin position="41"/>
        <end position="60"/>
    </location>
</feature>
<evidence type="ECO:0000313" key="8">
    <source>
        <dbReference type="EMBL" id="MCO6046998.1"/>
    </source>
</evidence>
<dbReference type="Gene3D" id="1.10.10.10">
    <property type="entry name" value="Winged helix-like DNA-binding domain superfamily/Winged helix DNA-binding domain"/>
    <property type="match status" value="1"/>
</dbReference>
<dbReference type="SMART" id="SM00421">
    <property type="entry name" value="HTH_LUXR"/>
    <property type="match status" value="1"/>
</dbReference>
<keyword evidence="2" id="KW-0238">DNA-binding</keyword>
<feature type="domain" description="HTH luxR-type" evidence="6">
    <location>
        <begin position="141"/>
        <end position="206"/>
    </location>
</feature>
<feature type="compositionally biased region" description="Polar residues" evidence="5">
    <location>
        <begin position="41"/>
        <end position="57"/>
    </location>
</feature>
<evidence type="ECO:0000256" key="3">
    <source>
        <dbReference type="ARBA" id="ARBA00023163"/>
    </source>
</evidence>
<protein>
    <submittedName>
        <fullName evidence="8">LuxR C-terminal-related transcriptional regulator</fullName>
    </submittedName>
</protein>
<gene>
    <name evidence="8" type="ORF">NG895_24125</name>
</gene>
<dbReference type="Gene3D" id="3.40.50.2300">
    <property type="match status" value="1"/>
</dbReference>
<keyword evidence="3" id="KW-0804">Transcription</keyword>
<evidence type="ECO:0000256" key="2">
    <source>
        <dbReference type="ARBA" id="ARBA00023125"/>
    </source>
</evidence>
<dbReference type="Proteomes" id="UP001155241">
    <property type="component" value="Unassembled WGS sequence"/>
</dbReference>
<proteinExistence type="predicted"/>
<dbReference type="SUPFAM" id="SSF46894">
    <property type="entry name" value="C-terminal effector domain of the bipartite response regulators"/>
    <property type="match status" value="1"/>
</dbReference>
<keyword evidence="9" id="KW-1185">Reference proteome</keyword>
<name>A0A9X2FEY7_9BACT</name>
<evidence type="ECO:0000256" key="5">
    <source>
        <dbReference type="SAM" id="MobiDB-lite"/>
    </source>
</evidence>
<dbReference type="GO" id="GO:0000160">
    <property type="term" value="P:phosphorelay signal transduction system"/>
    <property type="evidence" value="ECO:0007669"/>
    <property type="project" value="InterPro"/>
</dbReference>
<dbReference type="PROSITE" id="PS50043">
    <property type="entry name" value="HTH_LUXR_2"/>
    <property type="match status" value="1"/>
</dbReference>
<dbReference type="SUPFAM" id="SSF52172">
    <property type="entry name" value="CheY-like"/>
    <property type="match status" value="1"/>
</dbReference>
<dbReference type="InterPro" id="IPR001789">
    <property type="entry name" value="Sig_transdc_resp-reg_receiver"/>
</dbReference>
<evidence type="ECO:0000259" key="6">
    <source>
        <dbReference type="PROSITE" id="PS50043"/>
    </source>
</evidence>
<dbReference type="InterPro" id="IPR036388">
    <property type="entry name" value="WH-like_DNA-bd_sf"/>
</dbReference>